<evidence type="ECO:0000259" key="3">
    <source>
        <dbReference type="PROSITE" id="PS51034"/>
    </source>
</evidence>
<dbReference type="PROSITE" id="PS51034">
    <property type="entry name" value="ZP_2"/>
    <property type="match status" value="1"/>
</dbReference>
<dbReference type="GeneTree" id="ENSGT00940000164443"/>
<evidence type="ECO:0000256" key="1">
    <source>
        <dbReference type="ARBA" id="ARBA00022729"/>
    </source>
</evidence>
<name>A0A671X5M0_SPAAU</name>
<dbReference type="Pfam" id="PF23344">
    <property type="entry name" value="ZP-N"/>
    <property type="match status" value="1"/>
</dbReference>
<accession>A0A671X5M0</accession>
<reference evidence="4" key="1">
    <citation type="submission" date="2021-04" db="EMBL/GenBank/DDBJ databases">
        <authorList>
            <consortium name="Wellcome Sanger Institute Data Sharing"/>
        </authorList>
    </citation>
    <scope>NUCLEOTIDE SEQUENCE [LARGE SCALE GENOMIC DNA]</scope>
</reference>
<reference evidence="4" key="3">
    <citation type="submission" date="2025-09" db="UniProtKB">
        <authorList>
            <consortium name="Ensembl"/>
        </authorList>
    </citation>
    <scope>IDENTIFICATION</scope>
</reference>
<proteinExistence type="predicted"/>
<dbReference type="Proteomes" id="UP000472265">
    <property type="component" value="Chromosome 2"/>
</dbReference>
<dbReference type="InterPro" id="IPR055355">
    <property type="entry name" value="ZP-C"/>
</dbReference>
<keyword evidence="1" id="KW-0732">Signal</keyword>
<dbReference type="PANTHER" id="PTHR14002:SF10">
    <property type="entry name" value="ZONA PELLUCIDA-LIKE DOMAIN-CONTAINING PROTEIN 1-RELATED"/>
    <property type="match status" value="1"/>
</dbReference>
<keyword evidence="2" id="KW-1015">Disulfide bond</keyword>
<feature type="domain" description="ZP" evidence="3">
    <location>
        <begin position="6"/>
        <end position="281"/>
    </location>
</feature>
<protein>
    <submittedName>
        <fullName evidence="4">Si:dkey-4p15.5</fullName>
    </submittedName>
</protein>
<organism evidence="4 5">
    <name type="scientific">Sparus aurata</name>
    <name type="common">Gilthead sea bream</name>
    <dbReference type="NCBI Taxonomy" id="8175"/>
    <lineage>
        <taxon>Eukaryota</taxon>
        <taxon>Metazoa</taxon>
        <taxon>Chordata</taxon>
        <taxon>Craniata</taxon>
        <taxon>Vertebrata</taxon>
        <taxon>Euteleostomi</taxon>
        <taxon>Actinopterygii</taxon>
        <taxon>Neopterygii</taxon>
        <taxon>Teleostei</taxon>
        <taxon>Neoteleostei</taxon>
        <taxon>Acanthomorphata</taxon>
        <taxon>Eupercaria</taxon>
        <taxon>Spariformes</taxon>
        <taxon>Sparidae</taxon>
        <taxon>Sparus</taxon>
    </lineage>
</organism>
<evidence type="ECO:0000256" key="2">
    <source>
        <dbReference type="ARBA" id="ARBA00023157"/>
    </source>
</evidence>
<evidence type="ECO:0000313" key="4">
    <source>
        <dbReference type="Ensembl" id="ENSSAUP00010046303.1"/>
    </source>
</evidence>
<sequence length="343" mass="38453">MDITVNCGTEYITLNIYLCPVYQALYTESLMVLNNQYNNPECFGTADWAADPPVLKFIISLKENSLSSCNNTLKVMIAFPTTSLVNISGTVTSVNTATGTITYQSQIQYKFSCLYPMQYLLNNTKLGVSGASLMIKDNNGSFISTLSMQLCRDNLYKEPLIIPEEGLSPRTEIYVAIKATDLSDRYWKERYMDTAYDTLQSTPCRLFKLFLFHPRCARDAHTKVELNGVSQVAHFSFEAFRFTEHKNQTVSTFYLHCITRLCEVSSCSRLLPNCSSTRHLSKREAQSVSDSMTVTSPAVLVGTKENLQHALLLSAFNLKTLNSSTFAIIIILVSTPYKALITV</sequence>
<dbReference type="InterPro" id="IPR001507">
    <property type="entry name" value="ZP_dom"/>
</dbReference>
<dbReference type="PANTHER" id="PTHR14002">
    <property type="entry name" value="ENDOGLIN/TGF-BETA RECEPTOR TYPE III"/>
    <property type="match status" value="1"/>
</dbReference>
<reference evidence="4" key="2">
    <citation type="submission" date="2025-08" db="UniProtKB">
        <authorList>
            <consortium name="Ensembl"/>
        </authorList>
    </citation>
    <scope>IDENTIFICATION</scope>
</reference>
<dbReference type="Gene3D" id="2.60.40.4100">
    <property type="entry name" value="Zona pellucida, ZP-C domain"/>
    <property type="match status" value="1"/>
</dbReference>
<evidence type="ECO:0000313" key="5">
    <source>
        <dbReference type="Proteomes" id="UP000472265"/>
    </source>
</evidence>
<dbReference type="Pfam" id="PF00100">
    <property type="entry name" value="Zona_pellucida"/>
    <property type="match status" value="1"/>
</dbReference>
<keyword evidence="5" id="KW-1185">Reference proteome</keyword>
<dbReference type="InterPro" id="IPR042235">
    <property type="entry name" value="ZP-C_dom"/>
</dbReference>
<dbReference type="Ensembl" id="ENSSAUT00010048669.1">
    <property type="protein sequence ID" value="ENSSAUP00010046303.1"/>
    <property type="gene ID" value="ENSSAUG00010019304.1"/>
</dbReference>
<dbReference type="AlphaFoldDB" id="A0A671X5M0"/>
<dbReference type="InterPro" id="IPR055356">
    <property type="entry name" value="ZP-N"/>
</dbReference>